<sequence length="420" mass="45421">MHIACGRAHQKGDDRRHLGRLGTAAHGRNELGNGFAIARVLQARLQQGSLGCTGGDGVQAHASLAPGGGAFAHSHRQSILAARIGQISALLSRMFDNGAGLGFLAGFQCQRQWVLVKSQMRGSHGRDDDGCGLMAFFQRWQKGIHQLGRAKIIDRNHIAKHLGLRSQAGAQHQAVHALAALRQYIGNRLLSTFGRREIGNHFRIAYIDAYDLVTGRLQDLARSRTNAGGAAAYHDDGHVLSPFVWVVMAHIKAHHEQPGYMQTDDVIPLGKIYRGPSYTGATFACEETSHVPPSLPAHHHWPHHPEEPDSDGLHAYRAGGSGAGFREAGPLLYRACPGRAAAHRHRGLRRQRVGAGHARACGVLDAVHARAGGPAPPHHRRRACRRAISSCRCCMWAATTTAAAASRKQRALQAQQPQLA</sequence>
<dbReference type="EMBL" id="EU126548">
    <property type="protein sequence ID" value="ABV26374.1"/>
    <property type="molecule type" value="Genomic_DNA"/>
</dbReference>
<reference evidence="2" key="1">
    <citation type="journal article" date="2001" name="J. Biol. Chem.">
        <title>Regulation of the steroid-inducible 3-alpha-hydroxysteroid dehydrogenase/carbonyl reductase gene in Comamonas testosteroni.</title>
        <authorList>
            <person name="Xiong G."/>
            <person name="Maser E."/>
        </authorList>
    </citation>
    <scope>NUCLEOTIDE SEQUENCE</scope>
    <source>
        <strain evidence="2">ATCC 11996</strain>
    </source>
</reference>
<accession>A8CYA3</accession>
<dbReference type="AlphaFoldDB" id="A8CYA3"/>
<reference evidence="2" key="2">
    <citation type="submission" date="2007-08" db="EMBL/GenBank/DDBJ databases">
        <authorList>
            <person name="Xiong G."/>
            <person name="Maser E."/>
        </authorList>
    </citation>
    <scope>NUCLEOTIDE SEQUENCE</scope>
    <source>
        <strain evidence="2">ATCC 11996</strain>
    </source>
</reference>
<proteinExistence type="predicted"/>
<organism evidence="2">
    <name type="scientific">Comamonas testosteroni</name>
    <name type="common">Pseudomonas testosteroni</name>
    <dbReference type="NCBI Taxonomy" id="285"/>
    <lineage>
        <taxon>Bacteria</taxon>
        <taxon>Pseudomonadati</taxon>
        <taxon>Pseudomonadota</taxon>
        <taxon>Betaproteobacteria</taxon>
        <taxon>Burkholderiales</taxon>
        <taxon>Comamonadaceae</taxon>
        <taxon>Comamonas</taxon>
    </lineage>
</organism>
<feature type="region of interest" description="Disordered" evidence="1">
    <location>
        <begin position="293"/>
        <end position="312"/>
    </location>
</feature>
<protein>
    <submittedName>
        <fullName evidence="2">Repressor A</fullName>
    </submittedName>
</protein>
<name>A8CYA3_COMTE</name>
<evidence type="ECO:0000313" key="2">
    <source>
        <dbReference type="EMBL" id="ABV26374.1"/>
    </source>
</evidence>
<evidence type="ECO:0000256" key="1">
    <source>
        <dbReference type="SAM" id="MobiDB-lite"/>
    </source>
</evidence>
<gene>
    <name evidence="2" type="primary">repA</name>
</gene>
<feature type="compositionally biased region" description="Basic and acidic residues" evidence="1">
    <location>
        <begin position="303"/>
        <end position="312"/>
    </location>
</feature>